<accession>A0A2I0KLB2</accession>
<proteinExistence type="predicted"/>
<comment type="caution">
    <text evidence="2">The sequence shown here is derived from an EMBL/GenBank/DDBJ whole genome shotgun (WGS) entry which is preliminary data.</text>
</comment>
<gene>
    <name evidence="2" type="ORF">CRG98_010581</name>
</gene>
<dbReference type="InterPro" id="IPR002110">
    <property type="entry name" value="Ankyrin_rpt"/>
</dbReference>
<dbReference type="Pfam" id="PF00023">
    <property type="entry name" value="Ank"/>
    <property type="match status" value="1"/>
</dbReference>
<dbReference type="EMBL" id="PGOL01000524">
    <property type="protein sequence ID" value="PKI69003.1"/>
    <property type="molecule type" value="Genomic_DNA"/>
</dbReference>
<evidence type="ECO:0008006" key="4">
    <source>
        <dbReference type="Google" id="ProtNLM"/>
    </source>
</evidence>
<keyword evidence="3" id="KW-1185">Reference proteome</keyword>
<feature type="region of interest" description="Disordered" evidence="1">
    <location>
        <begin position="76"/>
        <end position="98"/>
    </location>
</feature>
<dbReference type="AlphaFoldDB" id="A0A2I0KLB2"/>
<evidence type="ECO:0000313" key="3">
    <source>
        <dbReference type="Proteomes" id="UP000233551"/>
    </source>
</evidence>
<feature type="non-terminal residue" evidence="2">
    <location>
        <position position="98"/>
    </location>
</feature>
<evidence type="ECO:0000256" key="1">
    <source>
        <dbReference type="SAM" id="MobiDB-lite"/>
    </source>
</evidence>
<organism evidence="2 3">
    <name type="scientific">Punica granatum</name>
    <name type="common">Pomegranate</name>
    <dbReference type="NCBI Taxonomy" id="22663"/>
    <lineage>
        <taxon>Eukaryota</taxon>
        <taxon>Viridiplantae</taxon>
        <taxon>Streptophyta</taxon>
        <taxon>Embryophyta</taxon>
        <taxon>Tracheophyta</taxon>
        <taxon>Spermatophyta</taxon>
        <taxon>Magnoliopsida</taxon>
        <taxon>eudicotyledons</taxon>
        <taxon>Gunneridae</taxon>
        <taxon>Pentapetalae</taxon>
        <taxon>rosids</taxon>
        <taxon>malvids</taxon>
        <taxon>Myrtales</taxon>
        <taxon>Lythraceae</taxon>
        <taxon>Punica</taxon>
    </lineage>
</organism>
<dbReference type="SUPFAM" id="SSF48403">
    <property type="entry name" value="Ankyrin repeat"/>
    <property type="match status" value="1"/>
</dbReference>
<protein>
    <recommendedName>
        <fullName evidence="4">Ankyrin repeat-containing protein BDA1-like</fullName>
    </recommendedName>
</protein>
<evidence type="ECO:0000313" key="2">
    <source>
        <dbReference type="EMBL" id="PKI69003.1"/>
    </source>
</evidence>
<reference evidence="2 3" key="1">
    <citation type="submission" date="2017-11" db="EMBL/GenBank/DDBJ databases">
        <title>De-novo sequencing of pomegranate (Punica granatum L.) genome.</title>
        <authorList>
            <person name="Akparov Z."/>
            <person name="Amiraslanov A."/>
            <person name="Hajiyeva S."/>
            <person name="Abbasov M."/>
            <person name="Kaur K."/>
            <person name="Hamwieh A."/>
            <person name="Solovyev V."/>
            <person name="Salamov A."/>
            <person name="Braich B."/>
            <person name="Kosarev P."/>
            <person name="Mahmoud A."/>
            <person name="Hajiyev E."/>
            <person name="Babayeva S."/>
            <person name="Izzatullayeva V."/>
            <person name="Mammadov A."/>
            <person name="Mammadov A."/>
            <person name="Sharifova S."/>
            <person name="Ojaghi J."/>
            <person name="Eynullazada K."/>
            <person name="Bayramov B."/>
            <person name="Abdulazimova A."/>
            <person name="Shahmuradov I."/>
        </authorList>
    </citation>
    <scope>NUCLEOTIDE SEQUENCE [LARGE SCALE GENOMIC DNA]</scope>
    <source>
        <strain evidence="3">cv. AG2017</strain>
        <tissue evidence="2">Leaf</tissue>
    </source>
</reference>
<dbReference type="InterPro" id="IPR036770">
    <property type="entry name" value="Ankyrin_rpt-contain_sf"/>
</dbReference>
<dbReference type="Proteomes" id="UP000233551">
    <property type="component" value="Unassembled WGS sequence"/>
</dbReference>
<name>A0A2I0KLB2_PUNGR</name>
<sequence>MLGHSEFVSKILSLKPELACELNSQRSTPLHLAAAKDGQFETVDFLTTHTRADIHSRNLEGFMALDLLAQSTTGTKEKAIADNQTMSKQTRVSPLSRA</sequence>
<feature type="compositionally biased region" description="Polar residues" evidence="1">
    <location>
        <begin position="82"/>
        <end position="98"/>
    </location>
</feature>
<dbReference type="Gene3D" id="1.25.40.20">
    <property type="entry name" value="Ankyrin repeat-containing domain"/>
    <property type="match status" value="1"/>
</dbReference>